<keyword evidence="2" id="KW-1185">Reference proteome</keyword>
<dbReference type="GeneID" id="112680725"/>
<accession>A0A2S2QKX6</accession>
<reference evidence="3" key="2">
    <citation type="submission" date="2025-04" db="UniProtKB">
        <authorList>
            <consortium name="RefSeq"/>
        </authorList>
    </citation>
    <scope>IDENTIFICATION</scope>
    <source>
        <tissue evidence="3">Whole body</tissue>
    </source>
</reference>
<proteinExistence type="predicted"/>
<dbReference type="EMBL" id="GGMS01008629">
    <property type="protein sequence ID" value="MBY77832.1"/>
    <property type="molecule type" value="Transcribed_RNA"/>
</dbReference>
<dbReference type="RefSeq" id="XP_025406694.1">
    <property type="nucleotide sequence ID" value="XM_025550909.1"/>
</dbReference>
<organism evidence="1">
    <name type="scientific">Sipha flava</name>
    <name type="common">yellow sugarcane aphid</name>
    <dbReference type="NCBI Taxonomy" id="143950"/>
    <lineage>
        <taxon>Eukaryota</taxon>
        <taxon>Metazoa</taxon>
        <taxon>Ecdysozoa</taxon>
        <taxon>Arthropoda</taxon>
        <taxon>Hexapoda</taxon>
        <taxon>Insecta</taxon>
        <taxon>Pterygota</taxon>
        <taxon>Neoptera</taxon>
        <taxon>Paraneoptera</taxon>
        <taxon>Hemiptera</taxon>
        <taxon>Sternorrhyncha</taxon>
        <taxon>Aphidomorpha</taxon>
        <taxon>Aphidoidea</taxon>
        <taxon>Aphididae</taxon>
        <taxon>Sipha</taxon>
    </lineage>
</organism>
<protein>
    <submittedName>
        <fullName evidence="3">Uncharacterized protein LOC112680725</fullName>
    </submittedName>
</protein>
<evidence type="ECO:0000313" key="3">
    <source>
        <dbReference type="RefSeq" id="XP_025406694.1"/>
    </source>
</evidence>
<dbReference type="AlphaFoldDB" id="A0A2S2QKX6"/>
<reference evidence="1" key="1">
    <citation type="submission" date="2018-04" db="EMBL/GenBank/DDBJ databases">
        <title>Transcriptome assembly of Sipha flava.</title>
        <authorList>
            <person name="Scully E.D."/>
            <person name="Geib S.M."/>
            <person name="Palmer N.A."/>
            <person name="Koch K."/>
            <person name="Bradshaw J."/>
            <person name="Heng-Moss T."/>
            <person name="Sarath G."/>
        </authorList>
    </citation>
    <scope>NUCLEOTIDE SEQUENCE</scope>
</reference>
<evidence type="ECO:0000313" key="1">
    <source>
        <dbReference type="EMBL" id="MBY77832.1"/>
    </source>
</evidence>
<evidence type="ECO:0000313" key="2">
    <source>
        <dbReference type="Proteomes" id="UP000694846"/>
    </source>
</evidence>
<sequence>MNLKGNGIVSDAFVFTSVGFHSKPDTTDFVDAPAFASANEMECVKVNKDSTFKSSNEIFSHPASFEDHDNGRLIATSTFPYCNENHVSPVNESVIINEAKQLLFGLVYADFAKRFRLSIRVCAN</sequence>
<name>A0A2S2QKX6_9HEMI</name>
<dbReference type="Proteomes" id="UP000694846">
    <property type="component" value="Unplaced"/>
</dbReference>
<gene>
    <name evidence="3" type="primary">LOC112680725</name>
    <name evidence="1" type="ORF">g.125238</name>
</gene>